<dbReference type="InParanoid" id="A0A0C3E3P9"/>
<gene>
    <name evidence="1" type="ORF">SCLCIDRAFT_107611</name>
</gene>
<dbReference type="Gene3D" id="3.30.420.10">
    <property type="entry name" value="Ribonuclease H-like superfamily/Ribonuclease H"/>
    <property type="match status" value="1"/>
</dbReference>
<dbReference type="PANTHER" id="PTHR35871:SF1">
    <property type="entry name" value="CXC1-LIKE CYSTEINE CLUSTER ASSOCIATED WITH KDZ TRANSPOSASES DOMAIN-CONTAINING PROTEIN"/>
    <property type="match status" value="1"/>
</dbReference>
<dbReference type="GO" id="GO:0003676">
    <property type="term" value="F:nucleic acid binding"/>
    <property type="evidence" value="ECO:0007669"/>
    <property type="project" value="InterPro"/>
</dbReference>
<reference evidence="1 2" key="1">
    <citation type="submission" date="2014-04" db="EMBL/GenBank/DDBJ databases">
        <authorList>
            <consortium name="DOE Joint Genome Institute"/>
            <person name="Kuo A."/>
            <person name="Kohler A."/>
            <person name="Nagy L.G."/>
            <person name="Floudas D."/>
            <person name="Copeland A."/>
            <person name="Barry K.W."/>
            <person name="Cichocki N."/>
            <person name="Veneault-Fourrey C."/>
            <person name="LaButti K."/>
            <person name="Lindquist E.A."/>
            <person name="Lipzen A."/>
            <person name="Lundell T."/>
            <person name="Morin E."/>
            <person name="Murat C."/>
            <person name="Sun H."/>
            <person name="Tunlid A."/>
            <person name="Henrissat B."/>
            <person name="Grigoriev I.V."/>
            <person name="Hibbett D.S."/>
            <person name="Martin F."/>
            <person name="Nordberg H.P."/>
            <person name="Cantor M.N."/>
            <person name="Hua S.X."/>
        </authorList>
    </citation>
    <scope>NUCLEOTIDE SEQUENCE [LARGE SCALE GENOMIC DNA]</scope>
    <source>
        <strain evidence="1 2">Foug A</strain>
    </source>
</reference>
<dbReference type="Proteomes" id="UP000053989">
    <property type="component" value="Unassembled WGS sequence"/>
</dbReference>
<dbReference type="InterPro" id="IPR036397">
    <property type="entry name" value="RNaseH_sf"/>
</dbReference>
<reference evidence="2" key="2">
    <citation type="submission" date="2015-01" db="EMBL/GenBank/DDBJ databases">
        <title>Evolutionary Origins and Diversification of the Mycorrhizal Mutualists.</title>
        <authorList>
            <consortium name="DOE Joint Genome Institute"/>
            <consortium name="Mycorrhizal Genomics Consortium"/>
            <person name="Kohler A."/>
            <person name="Kuo A."/>
            <person name="Nagy L.G."/>
            <person name="Floudas D."/>
            <person name="Copeland A."/>
            <person name="Barry K.W."/>
            <person name="Cichocki N."/>
            <person name="Veneault-Fourrey C."/>
            <person name="LaButti K."/>
            <person name="Lindquist E.A."/>
            <person name="Lipzen A."/>
            <person name="Lundell T."/>
            <person name="Morin E."/>
            <person name="Murat C."/>
            <person name="Riley R."/>
            <person name="Ohm R."/>
            <person name="Sun H."/>
            <person name="Tunlid A."/>
            <person name="Henrissat B."/>
            <person name="Grigoriev I.V."/>
            <person name="Hibbett D.S."/>
            <person name="Martin F."/>
        </authorList>
    </citation>
    <scope>NUCLEOTIDE SEQUENCE [LARGE SCALE GENOMIC DNA]</scope>
    <source>
        <strain evidence="2">Foug A</strain>
    </source>
</reference>
<evidence type="ECO:0000313" key="1">
    <source>
        <dbReference type="EMBL" id="KIM67450.1"/>
    </source>
</evidence>
<evidence type="ECO:0008006" key="3">
    <source>
        <dbReference type="Google" id="ProtNLM"/>
    </source>
</evidence>
<keyword evidence="2" id="KW-1185">Reference proteome</keyword>
<sequence>DACEIIHPGKNHDGWWTNNKFVEQVKHAIQIFKHIYSDAVAKFVFDQSSAHGAFVKNTLNTKEMNIRPGGKQRKMHNICIPMDNPNPALHGMQQAMVFPTDLPTGHPDFEFQGQPKGIYHVLEECSLLSVLQEANGGKVVGECQTCKLSCEAQEQMLHEAQMLANQQDFMNEKPLIQIIIEGAGHKCWFLPKFHCELNPIEMYWGWMKARECCSKQMFQLLIK</sequence>
<evidence type="ECO:0000313" key="2">
    <source>
        <dbReference type="Proteomes" id="UP000053989"/>
    </source>
</evidence>
<dbReference type="AlphaFoldDB" id="A0A0C3E3P9"/>
<name>A0A0C3E3P9_9AGAM</name>
<protein>
    <recommendedName>
        <fullName evidence="3">Tc1-like transposase DDE domain-containing protein</fullName>
    </recommendedName>
</protein>
<accession>A0A0C3E3P9</accession>
<organism evidence="1 2">
    <name type="scientific">Scleroderma citrinum Foug A</name>
    <dbReference type="NCBI Taxonomy" id="1036808"/>
    <lineage>
        <taxon>Eukaryota</taxon>
        <taxon>Fungi</taxon>
        <taxon>Dikarya</taxon>
        <taxon>Basidiomycota</taxon>
        <taxon>Agaricomycotina</taxon>
        <taxon>Agaricomycetes</taxon>
        <taxon>Agaricomycetidae</taxon>
        <taxon>Boletales</taxon>
        <taxon>Sclerodermatineae</taxon>
        <taxon>Sclerodermataceae</taxon>
        <taxon>Scleroderma</taxon>
    </lineage>
</organism>
<dbReference type="HOGENOM" id="CLU_005726_0_2_1"/>
<dbReference type="EMBL" id="KN822012">
    <property type="protein sequence ID" value="KIM67450.1"/>
    <property type="molecule type" value="Genomic_DNA"/>
</dbReference>
<proteinExistence type="predicted"/>
<dbReference type="OrthoDB" id="2449121at2759"/>
<feature type="non-terminal residue" evidence="1">
    <location>
        <position position="1"/>
    </location>
</feature>
<dbReference type="PANTHER" id="PTHR35871">
    <property type="entry name" value="EXPRESSED PROTEIN"/>
    <property type="match status" value="1"/>
</dbReference>